<accession>A0AB39HJX7</accession>
<dbReference type="PROSITE" id="PS50887">
    <property type="entry name" value="GGDEF"/>
    <property type="match status" value="1"/>
</dbReference>
<dbReference type="GO" id="GO:1902201">
    <property type="term" value="P:negative regulation of bacterial-type flagellum-dependent cell motility"/>
    <property type="evidence" value="ECO:0007669"/>
    <property type="project" value="TreeGrafter"/>
</dbReference>
<protein>
    <recommendedName>
        <fullName evidence="2">diguanylate cyclase</fullName>
        <ecNumber evidence="2">2.7.7.65</ecNumber>
    </recommendedName>
</protein>
<feature type="domain" description="GGDEF" evidence="4">
    <location>
        <begin position="180"/>
        <end position="317"/>
    </location>
</feature>
<dbReference type="InterPro" id="IPR050469">
    <property type="entry name" value="Diguanylate_Cyclase"/>
</dbReference>
<dbReference type="FunFam" id="3.30.70.270:FF:000001">
    <property type="entry name" value="Diguanylate cyclase domain protein"/>
    <property type="match status" value="1"/>
</dbReference>
<comment type="catalytic activity">
    <reaction evidence="3">
        <text>2 GTP = 3',3'-c-di-GMP + 2 diphosphate</text>
        <dbReference type="Rhea" id="RHEA:24898"/>
        <dbReference type="ChEBI" id="CHEBI:33019"/>
        <dbReference type="ChEBI" id="CHEBI:37565"/>
        <dbReference type="ChEBI" id="CHEBI:58805"/>
        <dbReference type="EC" id="2.7.7.65"/>
    </reaction>
</comment>
<keyword evidence="5" id="KW-0614">Plasmid</keyword>
<dbReference type="PANTHER" id="PTHR45138:SF9">
    <property type="entry name" value="DIGUANYLATE CYCLASE DGCM-RELATED"/>
    <property type="match status" value="1"/>
</dbReference>
<dbReference type="GO" id="GO:0005886">
    <property type="term" value="C:plasma membrane"/>
    <property type="evidence" value="ECO:0007669"/>
    <property type="project" value="TreeGrafter"/>
</dbReference>
<dbReference type="SMART" id="SM00267">
    <property type="entry name" value="GGDEF"/>
    <property type="match status" value="1"/>
</dbReference>
<dbReference type="GO" id="GO:0052621">
    <property type="term" value="F:diguanylate cyclase activity"/>
    <property type="evidence" value="ECO:0007669"/>
    <property type="project" value="UniProtKB-EC"/>
</dbReference>
<dbReference type="CDD" id="cd01949">
    <property type="entry name" value="GGDEF"/>
    <property type="match status" value="1"/>
</dbReference>
<dbReference type="PANTHER" id="PTHR45138">
    <property type="entry name" value="REGULATORY COMPONENTS OF SENSORY TRANSDUCTION SYSTEM"/>
    <property type="match status" value="1"/>
</dbReference>
<dbReference type="NCBIfam" id="TIGR00254">
    <property type="entry name" value="GGDEF"/>
    <property type="match status" value="1"/>
</dbReference>
<dbReference type="InterPro" id="IPR043128">
    <property type="entry name" value="Rev_trsase/Diguanyl_cyclase"/>
</dbReference>
<dbReference type="Pfam" id="PF00990">
    <property type="entry name" value="GGDEF"/>
    <property type="match status" value="1"/>
</dbReference>
<gene>
    <name evidence="5" type="ORF">AB0763_14420</name>
</gene>
<dbReference type="RefSeq" id="WP_306099883.1">
    <property type="nucleotide sequence ID" value="NZ_CP162602.1"/>
</dbReference>
<dbReference type="EMBL" id="CP162602">
    <property type="protein sequence ID" value="XDK26969.1"/>
    <property type="molecule type" value="Genomic_DNA"/>
</dbReference>
<evidence type="ECO:0000259" key="4">
    <source>
        <dbReference type="PROSITE" id="PS50887"/>
    </source>
</evidence>
<sequence length="322" mass="37428">MSSKQRIQRYYQQCDELLGFGGLAWWLIDLDYNPERFVCNQIMCDAFNLDSRLDEHSVQRTCPIAGDYNQNIAIKNSDKAKRVLNDYQQLLNGQSLEYHNRFPYYDRESDQVLYFNSRAKALVRDTSGQARLLLGTIEQETVNETLYRYATIDALTGLKNRRVFDQQLNFLLKLATREQRCLSLILCDIDNFKSYNDCLGHYEGDECLKRVAQTLQHCSLTCHSDVVCRYGGEEFAFIVYGKEEREIAMLAEQIRDQVYQLNIRHPRHEKKRVTVSVGYTCLLPGQHYDSKDLIQSADKALYRAKSLGRNAIANGNTLFPFY</sequence>
<dbReference type="InterPro" id="IPR029787">
    <property type="entry name" value="Nucleotide_cyclase"/>
</dbReference>
<dbReference type="EC" id="2.7.7.65" evidence="2"/>
<evidence type="ECO:0000256" key="2">
    <source>
        <dbReference type="ARBA" id="ARBA00012528"/>
    </source>
</evidence>
<name>A0AB39HJX7_9VIBR</name>
<evidence type="ECO:0000256" key="3">
    <source>
        <dbReference type="ARBA" id="ARBA00034247"/>
    </source>
</evidence>
<dbReference type="AlphaFoldDB" id="A0AB39HJX7"/>
<dbReference type="GO" id="GO:0043709">
    <property type="term" value="P:cell adhesion involved in single-species biofilm formation"/>
    <property type="evidence" value="ECO:0007669"/>
    <property type="project" value="TreeGrafter"/>
</dbReference>
<comment type="cofactor">
    <cofactor evidence="1">
        <name>Mg(2+)</name>
        <dbReference type="ChEBI" id="CHEBI:18420"/>
    </cofactor>
</comment>
<dbReference type="SUPFAM" id="SSF55073">
    <property type="entry name" value="Nucleotide cyclase"/>
    <property type="match status" value="1"/>
</dbReference>
<geneLocation type="plasmid" evidence="5">
    <name>p-HB236076</name>
</geneLocation>
<proteinExistence type="predicted"/>
<dbReference type="InterPro" id="IPR000160">
    <property type="entry name" value="GGDEF_dom"/>
</dbReference>
<dbReference type="Gene3D" id="3.30.70.270">
    <property type="match status" value="1"/>
</dbReference>
<dbReference type="KEGG" id="vih:AB0763_14420"/>
<evidence type="ECO:0000256" key="1">
    <source>
        <dbReference type="ARBA" id="ARBA00001946"/>
    </source>
</evidence>
<reference evidence="5" key="1">
    <citation type="submission" date="2024-07" db="EMBL/GenBank/DDBJ databases">
        <title>Genome Analysis of a Potential Novel Vibrio Species Secreting pH- and Thermo-stable Alginate Lyase and its Application in Producing Alginate Oligosaccharides.</title>
        <authorList>
            <person name="Huang H."/>
            <person name="Bao K."/>
        </authorList>
    </citation>
    <scope>NUCLEOTIDE SEQUENCE</scope>
    <source>
        <strain evidence="5">HB236076</strain>
        <plasmid evidence="5">p-HB236076</plasmid>
    </source>
</reference>
<organism evidence="5">
    <name type="scientific">Vibrio sp. HB236076</name>
    <dbReference type="NCBI Taxonomy" id="3232307"/>
    <lineage>
        <taxon>Bacteria</taxon>
        <taxon>Pseudomonadati</taxon>
        <taxon>Pseudomonadota</taxon>
        <taxon>Gammaproteobacteria</taxon>
        <taxon>Vibrionales</taxon>
        <taxon>Vibrionaceae</taxon>
        <taxon>Vibrio</taxon>
    </lineage>
</organism>
<evidence type="ECO:0000313" key="5">
    <source>
        <dbReference type="EMBL" id="XDK26969.1"/>
    </source>
</evidence>